<organism evidence="8 9">
    <name type="scientific">Coffea arabica</name>
    <name type="common">Arabian coffee</name>
    <dbReference type="NCBI Taxonomy" id="13443"/>
    <lineage>
        <taxon>Eukaryota</taxon>
        <taxon>Viridiplantae</taxon>
        <taxon>Streptophyta</taxon>
        <taxon>Embryophyta</taxon>
        <taxon>Tracheophyta</taxon>
        <taxon>Spermatophyta</taxon>
        <taxon>Magnoliopsida</taxon>
        <taxon>eudicotyledons</taxon>
        <taxon>Gunneridae</taxon>
        <taxon>Pentapetalae</taxon>
        <taxon>asterids</taxon>
        <taxon>lamiids</taxon>
        <taxon>Gentianales</taxon>
        <taxon>Rubiaceae</taxon>
        <taxon>Ixoroideae</taxon>
        <taxon>Gardenieae complex</taxon>
        <taxon>Bertiereae - Coffeeae clade</taxon>
        <taxon>Coffeeae</taxon>
        <taxon>Coffea</taxon>
    </lineage>
</organism>
<dbReference type="Pfam" id="PF00854">
    <property type="entry name" value="PTR2"/>
    <property type="match status" value="1"/>
</dbReference>
<evidence type="ECO:0000256" key="4">
    <source>
        <dbReference type="ARBA" id="ARBA00022989"/>
    </source>
</evidence>
<evidence type="ECO:0000256" key="6">
    <source>
        <dbReference type="ARBA" id="ARBA00044504"/>
    </source>
</evidence>
<keyword evidence="8" id="KW-1185">Reference proteome</keyword>
<dbReference type="RefSeq" id="XP_071902458.1">
    <property type="nucleotide sequence ID" value="XM_072046357.1"/>
</dbReference>
<dbReference type="Gene3D" id="1.20.1250.20">
    <property type="entry name" value="MFS general substrate transporter like domains"/>
    <property type="match status" value="1"/>
</dbReference>
<dbReference type="GeneID" id="113739476"/>
<dbReference type="CDD" id="cd17416">
    <property type="entry name" value="MFS_NPF1_2"/>
    <property type="match status" value="1"/>
</dbReference>
<feature type="transmembrane region" description="Helical" evidence="7">
    <location>
        <begin position="583"/>
        <end position="601"/>
    </location>
</feature>
<dbReference type="InterPro" id="IPR036259">
    <property type="entry name" value="MFS_trans_sf"/>
</dbReference>
<comment type="similarity">
    <text evidence="6">Belongs to the major facilitator superfamily. Phosphate:H(+) symporter (TC 2.A.1.9) family.</text>
</comment>
<evidence type="ECO:0000256" key="3">
    <source>
        <dbReference type="ARBA" id="ARBA00022692"/>
    </source>
</evidence>
<dbReference type="InterPro" id="IPR000109">
    <property type="entry name" value="POT_fam"/>
</dbReference>
<comment type="similarity">
    <text evidence="2">Belongs to the major facilitator superfamily. Proton-dependent oligopeptide transporter (POT/PTR) (TC 2.A.17) family.</text>
</comment>
<accession>A0ABM4U599</accession>
<feature type="transmembrane region" description="Helical" evidence="7">
    <location>
        <begin position="176"/>
        <end position="195"/>
    </location>
</feature>
<comment type="subcellular location">
    <subcellularLocation>
        <location evidence="1">Membrane</location>
        <topology evidence="1">Multi-pass membrane protein</topology>
    </subcellularLocation>
</comment>
<proteinExistence type="inferred from homology"/>
<reference evidence="9" key="1">
    <citation type="submission" date="2025-08" db="UniProtKB">
        <authorList>
            <consortium name="RefSeq"/>
        </authorList>
    </citation>
    <scope>IDENTIFICATION</scope>
    <source>
        <tissue evidence="9">Leaves</tissue>
    </source>
</reference>
<feature type="transmembrane region" description="Helical" evidence="7">
    <location>
        <begin position="224"/>
        <end position="243"/>
    </location>
</feature>
<feature type="transmembrane region" description="Helical" evidence="7">
    <location>
        <begin position="451"/>
        <end position="472"/>
    </location>
</feature>
<feature type="transmembrane region" description="Helical" evidence="7">
    <location>
        <begin position="411"/>
        <end position="431"/>
    </location>
</feature>
<feature type="transmembrane region" description="Helical" evidence="7">
    <location>
        <begin position="249"/>
        <end position="269"/>
    </location>
</feature>
<evidence type="ECO:0000256" key="2">
    <source>
        <dbReference type="ARBA" id="ARBA00005982"/>
    </source>
</evidence>
<name>A0ABM4U599_COFAR</name>
<dbReference type="Proteomes" id="UP001652660">
    <property type="component" value="Chromosome 4c"/>
</dbReference>
<evidence type="ECO:0000256" key="7">
    <source>
        <dbReference type="SAM" id="Phobius"/>
    </source>
</evidence>
<gene>
    <name evidence="9" type="primary">LOC113739476</name>
</gene>
<sequence length="631" mass="70351">METENGDGQSRLEEYEVMEQIGRGAFGAAFLVLHKIEKKKTHLEAETMKNHEQKATRPEPKHRGIKAMPFVIGNETFEKLGTIGTSSNLLIYLTSVFHMKTITAANIINIFNGTCNFGTLVGAFLCDTYFGRYNMLGFASVSSFLGMLMLTLTAAIHNLHPPACGDGSICASPTLWQMAFLLGGFALLVIGASGIRPCNLAFGADQFNPKTEFGRRGINSFFNWYYLTYTFAMMVSLTIIVYVQSNMSWSIGLGIPTFLMFLSCALFFLGTRIYVIVLPEGSPLVSVARVVVAAIRKRKLQLPEEPKQSLFRSFSTASSINARLAYTDQFRFLNKAAIITSEDQINPDGSAANPWRLCDIQQVEEVKCLLRVIPVWIAGIIYFVSVVQQQNYAVFQALQADRRFGKSKFKIPAASYIVFAMLSLTIWIPIWDRIVVPWLRKRTGHEGGLTILQRMGIGMALSILTMVVSGLVENKRRATALTKPTLGIEPRKGAISSMSGFWLTPQLVFSGLTEAFTIVGENEFFYQQCPENMRSIAMAFVFVGIAGSSYLSSLLSSIVQSITSRSNGESWLAEDLNMGKLDYFYYFIAVLELLNLIYFLVCAKYYKYKETDTTPEVAMEKVVQSEEKAVV</sequence>
<evidence type="ECO:0000313" key="9">
    <source>
        <dbReference type="RefSeq" id="XP_071902458.1"/>
    </source>
</evidence>
<keyword evidence="3 7" id="KW-0812">Transmembrane</keyword>
<protein>
    <submittedName>
        <fullName evidence="9">Protein NRT1/ PTR FAMILY 2.9 isoform X1</fullName>
    </submittedName>
</protein>
<evidence type="ECO:0000256" key="1">
    <source>
        <dbReference type="ARBA" id="ARBA00004141"/>
    </source>
</evidence>
<evidence type="ECO:0000313" key="8">
    <source>
        <dbReference type="Proteomes" id="UP001652660"/>
    </source>
</evidence>
<dbReference type="SUPFAM" id="SSF103473">
    <property type="entry name" value="MFS general substrate transporter"/>
    <property type="match status" value="1"/>
</dbReference>
<keyword evidence="4 7" id="KW-1133">Transmembrane helix</keyword>
<feature type="transmembrane region" description="Helical" evidence="7">
    <location>
        <begin position="536"/>
        <end position="563"/>
    </location>
</feature>
<evidence type="ECO:0000256" key="5">
    <source>
        <dbReference type="ARBA" id="ARBA00023136"/>
    </source>
</evidence>
<keyword evidence="5 7" id="KW-0472">Membrane</keyword>
<dbReference type="PANTHER" id="PTHR11654">
    <property type="entry name" value="OLIGOPEPTIDE TRANSPORTER-RELATED"/>
    <property type="match status" value="1"/>
</dbReference>
<feature type="transmembrane region" description="Helical" evidence="7">
    <location>
        <begin position="135"/>
        <end position="156"/>
    </location>
</feature>